<dbReference type="FunFam" id="3.30.70.330:FF:000187">
    <property type="entry name" value="Heterogeneous nuclear ribonucleoprotein Q"/>
    <property type="match status" value="1"/>
</dbReference>
<accession>A0A443P9E2</accession>
<evidence type="ECO:0000256" key="2">
    <source>
        <dbReference type="PROSITE-ProRule" id="PRU00176"/>
    </source>
</evidence>
<feature type="domain" description="RRM" evidence="4">
    <location>
        <begin position="299"/>
        <end position="383"/>
    </location>
</feature>
<feature type="region of interest" description="Disordered" evidence="3">
    <location>
        <begin position="556"/>
        <end position="686"/>
    </location>
</feature>
<dbReference type="AlphaFoldDB" id="A0A443P9E2"/>
<evidence type="ECO:0000256" key="3">
    <source>
        <dbReference type="SAM" id="MobiDB-lite"/>
    </source>
</evidence>
<feature type="domain" description="RRM" evidence="4">
    <location>
        <begin position="396"/>
        <end position="476"/>
    </location>
</feature>
<dbReference type="SMART" id="SM00360">
    <property type="entry name" value="RRM"/>
    <property type="match status" value="3"/>
</dbReference>
<dbReference type="STRING" id="337451.A0A443P9E2"/>
<feature type="compositionally biased region" description="Basic and acidic residues" evidence="3">
    <location>
        <begin position="655"/>
        <end position="664"/>
    </location>
</feature>
<feature type="compositionally biased region" description="Acidic residues" evidence="3">
    <location>
        <begin position="79"/>
        <end position="89"/>
    </location>
</feature>
<feature type="domain" description="RRM" evidence="4">
    <location>
        <begin position="219"/>
        <end position="297"/>
    </location>
</feature>
<dbReference type="PANTHER" id="PTHR21245">
    <property type="entry name" value="HETEROGENEOUS NUCLEAR RIBONUCLEOPROTEIN"/>
    <property type="match status" value="1"/>
</dbReference>
<feature type="compositionally biased region" description="Basic and acidic residues" evidence="3">
    <location>
        <begin position="106"/>
        <end position="126"/>
    </location>
</feature>
<dbReference type="InterPro" id="IPR012677">
    <property type="entry name" value="Nucleotide-bd_a/b_plait_sf"/>
</dbReference>
<organism evidence="5 6">
    <name type="scientific">Cinnamomum micranthum f. kanehirae</name>
    <dbReference type="NCBI Taxonomy" id="337451"/>
    <lineage>
        <taxon>Eukaryota</taxon>
        <taxon>Viridiplantae</taxon>
        <taxon>Streptophyta</taxon>
        <taxon>Embryophyta</taxon>
        <taxon>Tracheophyta</taxon>
        <taxon>Spermatophyta</taxon>
        <taxon>Magnoliopsida</taxon>
        <taxon>Magnoliidae</taxon>
        <taxon>Laurales</taxon>
        <taxon>Lauraceae</taxon>
        <taxon>Cinnamomum</taxon>
    </lineage>
</organism>
<sequence>MPPQKKTPGKRTPGSAGAKKTTARAAKSAQKKQNPPEVQEEKIEQAPDPIVIEIKEDPVVVEVKEDIKVEETKVVGEIVEQEQEQEPEEEKPLEPKSEANGSLSAKVEEGGKEVFDEDDKGERLEFDDNDNDAEYEPEEETAVDYDERVVENGDGQEGDDGEEEGAEEDVGEEEDGDIVDEEMEADGEEDAEDAQEHEDNVEEEEHHEVVKERRKRKEYEVFVGGLDKDVSEEDLKEVFSAIGEITEVRLMMNLQTKKNKGFAFLRFATVEQAKRAVSELKNPVINGKQCGVAPSQDNDTLFVGNICKTWTKEALKEKLKHYGVENVEDLTLVEDTSNEGMNRGFAFLEFSSRTDAMNAYKRLTKRDVVFGVDRAAKVSFADSFIEPDDEIMAQVKTVFVDGLPASWDEDRVKEHLKKFGLIEKIELARNMPSAKRKDFGFVTFDAHDAAVACAEGINNQDLGEGDHKVKVRARLSRPHQKGRVRRDIREDQWFGRGISRGGRGSWAPAPLRRFPGRGASGMGGYKPPLSNHGFRRPSVVRDRRPVVAAPVRARYLPSPPARSYDRRPIVPPYPKSNSKTDFGRREEAPLRSRAAVNYGSRVATERRSYKHDDYPSRGSGYYDVAPRSASRTSARGVYVDDGYDRSVERPPPTYREGRARDHDSMSGSKRPYSALDDAPSRYADAPVRGSRARLDYGYSSTSQYGDAYSERLGRSHMGYGGRSSFSGEESPGLYGSRHGMGYGGSVSSGDIGGTGMYSSSYGGDYLSRGPDVGGSSYSSLYSGRGLSGSSGYLGSSGSGSYY</sequence>
<comment type="caution">
    <text evidence="5">The sequence shown here is derived from an EMBL/GenBank/DDBJ whole genome shotgun (WGS) entry which is preliminary data.</text>
</comment>
<dbReference type="Proteomes" id="UP000283530">
    <property type="component" value="Unassembled WGS sequence"/>
</dbReference>
<evidence type="ECO:0000259" key="4">
    <source>
        <dbReference type="PROSITE" id="PS50102"/>
    </source>
</evidence>
<dbReference type="EMBL" id="QPKB01000006">
    <property type="protein sequence ID" value="RWR87379.1"/>
    <property type="molecule type" value="Genomic_DNA"/>
</dbReference>
<dbReference type="PROSITE" id="PS50102">
    <property type="entry name" value="RRM"/>
    <property type="match status" value="3"/>
</dbReference>
<reference evidence="5 6" key="1">
    <citation type="journal article" date="2019" name="Nat. Plants">
        <title>Stout camphor tree genome fills gaps in understanding of flowering plant genome evolution.</title>
        <authorList>
            <person name="Chaw S.M."/>
            <person name="Liu Y.C."/>
            <person name="Wu Y.W."/>
            <person name="Wang H.Y."/>
            <person name="Lin C.I."/>
            <person name="Wu C.S."/>
            <person name="Ke H.M."/>
            <person name="Chang L.Y."/>
            <person name="Hsu C.Y."/>
            <person name="Yang H.T."/>
            <person name="Sudianto E."/>
            <person name="Hsu M.H."/>
            <person name="Wu K.P."/>
            <person name="Wang L.N."/>
            <person name="Leebens-Mack J.H."/>
            <person name="Tsai I.J."/>
        </authorList>
    </citation>
    <scope>NUCLEOTIDE SEQUENCE [LARGE SCALE GENOMIC DNA]</scope>
    <source>
        <strain evidence="6">cv. Chaw 1501</strain>
        <tissue evidence="5">Young leaves</tissue>
    </source>
</reference>
<feature type="compositionally biased region" description="Acidic residues" evidence="3">
    <location>
        <begin position="154"/>
        <end position="203"/>
    </location>
</feature>
<dbReference type="Pfam" id="PF00076">
    <property type="entry name" value="RRM_1"/>
    <property type="match status" value="3"/>
</dbReference>
<proteinExistence type="predicted"/>
<feature type="region of interest" description="Disordered" evidence="3">
    <location>
        <begin position="1"/>
        <end position="52"/>
    </location>
</feature>
<dbReference type="OrthoDB" id="3800936at2759"/>
<keyword evidence="1 2" id="KW-0694">RNA-binding</keyword>
<gene>
    <name evidence="5" type="ORF">CKAN_01631800</name>
</gene>
<keyword evidence="6" id="KW-1185">Reference proteome</keyword>
<dbReference type="InterPro" id="IPR035979">
    <property type="entry name" value="RBD_domain_sf"/>
</dbReference>
<dbReference type="InterPro" id="IPR000504">
    <property type="entry name" value="RRM_dom"/>
</dbReference>
<dbReference type="CDD" id="cd00590">
    <property type="entry name" value="RRM_SF"/>
    <property type="match status" value="3"/>
</dbReference>
<dbReference type="GO" id="GO:0003723">
    <property type="term" value="F:RNA binding"/>
    <property type="evidence" value="ECO:0007669"/>
    <property type="project" value="UniProtKB-UniRule"/>
</dbReference>
<evidence type="ECO:0000313" key="6">
    <source>
        <dbReference type="Proteomes" id="UP000283530"/>
    </source>
</evidence>
<evidence type="ECO:0000256" key="1">
    <source>
        <dbReference type="ARBA" id="ARBA00022884"/>
    </source>
</evidence>
<name>A0A443P9E2_9MAGN</name>
<evidence type="ECO:0000313" key="5">
    <source>
        <dbReference type="EMBL" id="RWR87379.1"/>
    </source>
</evidence>
<feature type="region of interest" description="Disordered" evidence="3">
    <location>
        <begin position="504"/>
        <end position="541"/>
    </location>
</feature>
<feature type="compositionally biased region" description="Basic and acidic residues" evidence="3">
    <location>
        <begin position="581"/>
        <end position="590"/>
    </location>
</feature>
<dbReference type="SUPFAM" id="SSF54928">
    <property type="entry name" value="RNA-binding domain, RBD"/>
    <property type="match status" value="2"/>
</dbReference>
<feature type="compositionally biased region" description="Low complexity" evidence="3">
    <location>
        <begin position="14"/>
        <end position="33"/>
    </location>
</feature>
<feature type="region of interest" description="Disordered" evidence="3">
    <location>
        <begin position="78"/>
        <end position="212"/>
    </location>
</feature>
<dbReference type="Gene3D" id="3.30.70.330">
    <property type="match status" value="3"/>
</dbReference>
<feature type="compositionally biased region" description="Acidic residues" evidence="3">
    <location>
        <begin position="127"/>
        <end position="144"/>
    </location>
</feature>
<feature type="compositionally biased region" description="Basic and acidic residues" evidence="3">
    <location>
        <begin position="603"/>
        <end position="615"/>
    </location>
</feature>
<protein>
    <submittedName>
        <fullName evidence="5">Nucleolin</fullName>
    </submittedName>
</protein>